<keyword evidence="5" id="KW-0479">Metal-binding</keyword>
<dbReference type="PANTHER" id="PTHR11733">
    <property type="entry name" value="ZINC METALLOPROTEASE FAMILY M13 NEPRILYSIN-RELATED"/>
    <property type="match status" value="1"/>
</dbReference>
<keyword evidence="9" id="KW-1133">Transmembrane helix</keyword>
<keyword evidence="9" id="KW-0472">Membrane</keyword>
<dbReference type="SUPFAM" id="SSF55486">
    <property type="entry name" value="Metalloproteases ('zincins'), catalytic domain"/>
    <property type="match status" value="1"/>
</dbReference>
<dbReference type="GO" id="GO:0006508">
    <property type="term" value="P:proteolysis"/>
    <property type="evidence" value="ECO:0007669"/>
    <property type="project" value="UniProtKB-KW"/>
</dbReference>
<proteinExistence type="inferred from homology"/>
<dbReference type="AlphaFoldDB" id="A0A158NHZ7"/>
<keyword evidence="8" id="KW-0482">Metalloprotease</keyword>
<feature type="transmembrane region" description="Helical" evidence="9">
    <location>
        <begin position="31"/>
        <end position="53"/>
    </location>
</feature>
<keyword evidence="4" id="KW-0645">Protease</keyword>
<dbReference type="Pfam" id="PF01431">
    <property type="entry name" value="Peptidase_M13"/>
    <property type="match status" value="1"/>
</dbReference>
<dbReference type="KEGG" id="acep:105620260"/>
<accession>A0A158NHZ7</accession>
<evidence type="ECO:0000256" key="9">
    <source>
        <dbReference type="SAM" id="Phobius"/>
    </source>
</evidence>
<dbReference type="CDD" id="cd08662">
    <property type="entry name" value="M13"/>
    <property type="match status" value="1"/>
</dbReference>
<dbReference type="InterPro" id="IPR042089">
    <property type="entry name" value="Peptidase_M13_dom_2"/>
</dbReference>
<evidence type="ECO:0000259" key="10">
    <source>
        <dbReference type="Pfam" id="PF01431"/>
    </source>
</evidence>
<keyword evidence="7" id="KW-0862">Zinc</keyword>
<reference evidence="12" key="2">
    <citation type="submission" date="2016-04" db="UniProtKB">
        <authorList>
            <consortium name="EnsemblMetazoa"/>
        </authorList>
    </citation>
    <scope>IDENTIFICATION</scope>
</reference>
<dbReference type="InterPro" id="IPR018497">
    <property type="entry name" value="Peptidase_M13_C"/>
</dbReference>
<dbReference type="Proteomes" id="UP000005205">
    <property type="component" value="Unassembled WGS sequence"/>
</dbReference>
<organism evidence="12 13">
    <name type="scientific">Atta cephalotes</name>
    <name type="common">Leafcutter ant</name>
    <dbReference type="NCBI Taxonomy" id="12957"/>
    <lineage>
        <taxon>Eukaryota</taxon>
        <taxon>Metazoa</taxon>
        <taxon>Ecdysozoa</taxon>
        <taxon>Arthropoda</taxon>
        <taxon>Hexapoda</taxon>
        <taxon>Insecta</taxon>
        <taxon>Pterygota</taxon>
        <taxon>Neoptera</taxon>
        <taxon>Endopterygota</taxon>
        <taxon>Hymenoptera</taxon>
        <taxon>Apocrita</taxon>
        <taxon>Aculeata</taxon>
        <taxon>Formicoidea</taxon>
        <taxon>Formicidae</taxon>
        <taxon>Myrmicinae</taxon>
        <taxon>Atta</taxon>
    </lineage>
</organism>
<protein>
    <recommendedName>
        <fullName evidence="14">Peptidase M13 N-terminal domain-containing protein</fullName>
    </recommendedName>
</protein>
<dbReference type="Gene3D" id="3.40.390.10">
    <property type="entry name" value="Collagenase (Catalytic Domain)"/>
    <property type="match status" value="1"/>
</dbReference>
<evidence type="ECO:0000313" key="13">
    <source>
        <dbReference type="Proteomes" id="UP000005205"/>
    </source>
</evidence>
<dbReference type="EMBL" id="ADTU01016115">
    <property type="status" value="NOT_ANNOTATED_CDS"/>
    <property type="molecule type" value="Genomic_DNA"/>
</dbReference>
<evidence type="ECO:0000256" key="7">
    <source>
        <dbReference type="ARBA" id="ARBA00022833"/>
    </source>
</evidence>
<dbReference type="eggNOG" id="KOG3624">
    <property type="taxonomic scope" value="Eukaryota"/>
</dbReference>
<dbReference type="PROSITE" id="PS51885">
    <property type="entry name" value="NEPRILYSIN"/>
    <property type="match status" value="1"/>
</dbReference>
<reference evidence="13" key="1">
    <citation type="journal article" date="2011" name="PLoS Genet.">
        <title>The genome sequence of the leaf-cutter ant Atta cephalotes reveals insights into its obligate symbiotic lifestyle.</title>
        <authorList>
            <person name="Suen G."/>
            <person name="Teiling C."/>
            <person name="Li L."/>
            <person name="Holt C."/>
            <person name="Abouheif E."/>
            <person name="Bornberg-Bauer E."/>
            <person name="Bouffard P."/>
            <person name="Caldera E.J."/>
            <person name="Cash E."/>
            <person name="Cavanaugh A."/>
            <person name="Denas O."/>
            <person name="Elhaik E."/>
            <person name="Fave M.J."/>
            <person name="Gadau J."/>
            <person name="Gibson J.D."/>
            <person name="Graur D."/>
            <person name="Grubbs K.J."/>
            <person name="Hagen D.E."/>
            <person name="Harkins T.T."/>
            <person name="Helmkampf M."/>
            <person name="Hu H."/>
            <person name="Johnson B.R."/>
            <person name="Kim J."/>
            <person name="Marsh S.E."/>
            <person name="Moeller J.A."/>
            <person name="Munoz-Torres M.C."/>
            <person name="Murphy M.C."/>
            <person name="Naughton M.C."/>
            <person name="Nigam S."/>
            <person name="Overson R."/>
            <person name="Rajakumar R."/>
            <person name="Reese J.T."/>
            <person name="Scott J.J."/>
            <person name="Smith C.R."/>
            <person name="Tao S."/>
            <person name="Tsutsui N.D."/>
            <person name="Viljakainen L."/>
            <person name="Wissler L."/>
            <person name="Yandell M.D."/>
            <person name="Zimmer F."/>
            <person name="Taylor J."/>
            <person name="Slater S.C."/>
            <person name="Clifton S.W."/>
            <person name="Warren W.C."/>
            <person name="Elsik C.G."/>
            <person name="Smith C.D."/>
            <person name="Weinstock G.M."/>
            <person name="Gerardo N.M."/>
            <person name="Currie C.R."/>
        </authorList>
    </citation>
    <scope>NUCLEOTIDE SEQUENCE [LARGE SCALE GENOMIC DNA]</scope>
</reference>
<evidence type="ECO:0000256" key="8">
    <source>
        <dbReference type="ARBA" id="ARBA00023049"/>
    </source>
</evidence>
<dbReference type="EMBL" id="ADTU01016116">
    <property type="status" value="NOT_ANNOTATED_CDS"/>
    <property type="molecule type" value="Genomic_DNA"/>
</dbReference>
<evidence type="ECO:0008006" key="14">
    <source>
        <dbReference type="Google" id="ProtNLM"/>
    </source>
</evidence>
<feature type="domain" description="Peptidase M13 N-terminal" evidence="11">
    <location>
        <begin position="105"/>
        <end position="492"/>
    </location>
</feature>
<dbReference type="InParanoid" id="A0A158NHZ7"/>
<evidence type="ECO:0000256" key="5">
    <source>
        <dbReference type="ARBA" id="ARBA00022723"/>
    </source>
</evidence>
<keyword evidence="6" id="KW-0378">Hydrolase</keyword>
<evidence type="ECO:0000313" key="12">
    <source>
        <dbReference type="EnsemblMetazoa" id="XP_012057155.1"/>
    </source>
</evidence>
<feature type="domain" description="Peptidase M13 C-terminal" evidence="10">
    <location>
        <begin position="557"/>
        <end position="770"/>
    </location>
</feature>
<evidence type="ECO:0000256" key="1">
    <source>
        <dbReference type="ARBA" id="ARBA00001947"/>
    </source>
</evidence>
<dbReference type="GO" id="GO:0005886">
    <property type="term" value="C:plasma membrane"/>
    <property type="evidence" value="ECO:0007669"/>
    <property type="project" value="UniProtKB-SubCell"/>
</dbReference>
<comment type="similarity">
    <text evidence="3">Belongs to the peptidase M13 family.</text>
</comment>
<dbReference type="GO" id="GO:0046872">
    <property type="term" value="F:metal ion binding"/>
    <property type="evidence" value="ECO:0007669"/>
    <property type="project" value="UniProtKB-KW"/>
</dbReference>
<evidence type="ECO:0000256" key="3">
    <source>
        <dbReference type="ARBA" id="ARBA00007357"/>
    </source>
</evidence>
<dbReference type="Gene3D" id="1.10.1380.10">
    <property type="entry name" value="Neutral endopeptidase , domain2"/>
    <property type="match status" value="1"/>
</dbReference>
<dbReference type="InterPro" id="IPR000718">
    <property type="entry name" value="Peptidase_M13"/>
</dbReference>
<dbReference type="PANTHER" id="PTHR11733:SF209">
    <property type="entry name" value="FI20018P1"/>
    <property type="match status" value="1"/>
</dbReference>
<evidence type="ECO:0000256" key="2">
    <source>
        <dbReference type="ARBA" id="ARBA00004401"/>
    </source>
</evidence>
<dbReference type="EnsemblMetazoa" id="XM_012201765.1">
    <property type="protein sequence ID" value="XP_012057155.1"/>
    <property type="gene ID" value="LOC105620260"/>
</dbReference>
<name>A0A158NHZ7_ATTCE</name>
<dbReference type="Pfam" id="PF05649">
    <property type="entry name" value="Peptidase_M13_N"/>
    <property type="match status" value="1"/>
</dbReference>
<keyword evidence="13" id="KW-1185">Reference proteome</keyword>
<dbReference type="GO" id="GO:0004222">
    <property type="term" value="F:metalloendopeptidase activity"/>
    <property type="evidence" value="ECO:0007669"/>
    <property type="project" value="InterPro"/>
</dbReference>
<keyword evidence="9" id="KW-0812">Transmembrane</keyword>
<dbReference type="OrthoDB" id="2016263at2759"/>
<comment type="cofactor">
    <cofactor evidence="1">
        <name>Zn(2+)</name>
        <dbReference type="ChEBI" id="CHEBI:29105"/>
    </cofactor>
</comment>
<dbReference type="InterPro" id="IPR024079">
    <property type="entry name" value="MetalloPept_cat_dom_sf"/>
</dbReference>
<gene>
    <name evidence="12" type="primary">105620260</name>
</gene>
<dbReference type="InterPro" id="IPR008753">
    <property type="entry name" value="Peptidase_M13_N"/>
</dbReference>
<comment type="subcellular location">
    <subcellularLocation>
        <location evidence="2">Cell membrane</location>
        <topology evidence="2">Single-pass type II membrane protein</topology>
    </subcellularLocation>
</comment>
<sequence length="771" mass="89379">MVHVERSAHQGTWVCCVPCYWLRRSKAVHKALLTFAMMLVTSLLVTSPVLFLITTLPEGEQPRKCAPLDEACVRERDGPEGVCDTDVCMEASKRILTSMKRGVDPCKDFYKFACGGFRDQQPYQPSASFNILQAQIDERIHKTLTNETGQMVVAFEKLGQFYDTCRDFKKKPVNFTPVYELLNKFGGYLSPKSVVPTDITPLISALLKVNGAPFFDLYVDIDLYDRTKSSVYLDFPVKHQNYKFLAEDQKNRDVQRSHRIREIVQGFLPKNMDPEERSSETDLLLQFCLSLEKIYPKHKDLYNWVDVEQRVYVAYNITYLQENFGYIRWRSLLNATLPYRVNSIDLNGGNNDTNSVQRPPMYVASEDQQIYVYIMAPRYFRSLGKLLSRSSRRIIHNGLLLLYADTLHDIVNVTAVKDWEDSCYRLTKSIFSEVVSVLYVRQYTPKYLETLVNRVTALFERVKETIAERILVKSWLDDETRTQALQKLNSLRGRFHVSPDFYNDSLLTREMAEVVIDSDDFITTVLNRFHQLQRSKDLSPLRKNAIMRNHYPYSVHAYYESSTNTIEIPLAMMTSWAWSWDGGPAFAVHATLGSVIAHEILHAFDFHRRKLELDQNIDEWLHVTADSWKRLETKIECVARLYARSFWRKVQSYGNDVAVEFDWNMTKNENVANIGALQIAHKTWHILTNGKDRSLPRLEGLRPSQLFFISAAQVYCVNTTLEAYVFSVEFDYHASHRERVNSVMMNSQAFVEAFRCPLGTKMNPPNKCTVW</sequence>
<evidence type="ECO:0000256" key="4">
    <source>
        <dbReference type="ARBA" id="ARBA00022670"/>
    </source>
</evidence>
<evidence type="ECO:0000259" key="11">
    <source>
        <dbReference type="Pfam" id="PF05649"/>
    </source>
</evidence>
<evidence type="ECO:0000256" key="6">
    <source>
        <dbReference type="ARBA" id="ARBA00022801"/>
    </source>
</evidence>